<evidence type="ECO:0000256" key="1">
    <source>
        <dbReference type="ARBA" id="ARBA00038357"/>
    </source>
</evidence>
<organism evidence="5 6">
    <name type="scientific">Tuber magnatum</name>
    <name type="common">white Piedmont truffle</name>
    <dbReference type="NCBI Taxonomy" id="42249"/>
    <lineage>
        <taxon>Eukaryota</taxon>
        <taxon>Fungi</taxon>
        <taxon>Dikarya</taxon>
        <taxon>Ascomycota</taxon>
        <taxon>Pezizomycotina</taxon>
        <taxon>Pezizomycetes</taxon>
        <taxon>Pezizales</taxon>
        <taxon>Tuberaceae</taxon>
        <taxon>Tuber</taxon>
    </lineage>
</organism>
<comment type="caution">
    <text evidence="5">The sequence shown here is derived from an EMBL/GenBank/DDBJ whole genome shotgun (WGS) entry which is preliminary data.</text>
</comment>
<dbReference type="FunFam" id="3.10.120.10:FF:000018">
    <property type="entry name" value="Heme/steroid binding domain protein, putative"/>
    <property type="match status" value="1"/>
</dbReference>
<evidence type="ECO:0000259" key="4">
    <source>
        <dbReference type="SMART" id="SM01117"/>
    </source>
</evidence>
<dbReference type="SUPFAM" id="SSF55856">
    <property type="entry name" value="Cytochrome b5-like heme/steroid binding domain"/>
    <property type="match status" value="1"/>
</dbReference>
<dbReference type="InterPro" id="IPR001199">
    <property type="entry name" value="Cyt_B5-like_heme/steroid-bd"/>
</dbReference>
<dbReference type="SMART" id="SM01117">
    <property type="entry name" value="Cyt-b5"/>
    <property type="match status" value="1"/>
</dbReference>
<keyword evidence="3" id="KW-0472">Membrane</keyword>
<dbReference type="GO" id="GO:0012505">
    <property type="term" value="C:endomembrane system"/>
    <property type="evidence" value="ECO:0007669"/>
    <property type="project" value="TreeGrafter"/>
</dbReference>
<evidence type="ECO:0000256" key="3">
    <source>
        <dbReference type="SAM" id="Phobius"/>
    </source>
</evidence>
<dbReference type="EMBL" id="PYWC01000004">
    <property type="protein sequence ID" value="PWW80078.1"/>
    <property type="molecule type" value="Genomic_DNA"/>
</dbReference>
<accession>A0A317T052</accession>
<sequence>MAEDTIRNRKPPPTTLAAEAPVSPTGNDNDDDENNLNISEGISLVDILRVLTGALLLSVIFSWFVTDGESITWGYKPRALRWNNLKNLFKAPLVLTDEQLARYSGANAELPIYIAINGSVFDVSASPQTYGPGGAYGFFSGRDASRAFVSGCFQEDLTWDLRGLEEMYITGDVRELDDKELSEISRLERTGENDSRVRYLKKRRDRRRKEAWEKVEKAIAHWEKFFKTHEKYFYVGKVVHSDLSETPVRELCKGDKKP</sequence>
<feature type="domain" description="Cytochrome b5 heme-binding" evidence="4">
    <location>
        <begin position="95"/>
        <end position="174"/>
    </location>
</feature>
<dbReference type="Proteomes" id="UP000246991">
    <property type="component" value="Unassembled WGS sequence"/>
</dbReference>
<evidence type="ECO:0000256" key="2">
    <source>
        <dbReference type="SAM" id="MobiDB-lite"/>
    </source>
</evidence>
<protein>
    <submittedName>
        <fullName evidence="5">Cytochrome b5</fullName>
    </submittedName>
</protein>
<dbReference type="OrthoDB" id="10257697at2759"/>
<proteinExistence type="inferred from homology"/>
<dbReference type="PANTHER" id="PTHR10281">
    <property type="entry name" value="MEMBRANE-ASSOCIATED PROGESTERONE RECEPTOR COMPONENT-RELATED"/>
    <property type="match status" value="1"/>
</dbReference>
<keyword evidence="6" id="KW-1185">Reference proteome</keyword>
<reference evidence="5 6" key="1">
    <citation type="submission" date="2018-03" db="EMBL/GenBank/DDBJ databases">
        <title>Genomes of Pezizomycetes fungi and the evolution of truffles.</title>
        <authorList>
            <person name="Murat C."/>
            <person name="Payen T."/>
            <person name="Noel B."/>
            <person name="Kuo A."/>
            <person name="Martin F.M."/>
        </authorList>
    </citation>
    <scope>NUCLEOTIDE SEQUENCE [LARGE SCALE GENOMIC DNA]</scope>
    <source>
        <strain evidence="5">091103-1</strain>
    </source>
</reference>
<gene>
    <name evidence="5" type="ORF">C7212DRAFT_305696</name>
</gene>
<comment type="similarity">
    <text evidence="1">Belongs to the cytochrome b5 family. MAPR subfamily.</text>
</comment>
<keyword evidence="3" id="KW-0812">Transmembrane</keyword>
<dbReference type="InterPro" id="IPR036400">
    <property type="entry name" value="Cyt_B5-like_heme/steroid_sf"/>
</dbReference>
<name>A0A317T052_9PEZI</name>
<feature type="region of interest" description="Disordered" evidence="2">
    <location>
        <begin position="1"/>
        <end position="34"/>
    </location>
</feature>
<dbReference type="InterPro" id="IPR050577">
    <property type="entry name" value="MAPR/NEUFC/NENF-like"/>
</dbReference>
<dbReference type="PANTHER" id="PTHR10281:SF76">
    <property type="entry name" value="CALCUTTA CUP-RELATED"/>
    <property type="match status" value="1"/>
</dbReference>
<dbReference type="Gene3D" id="3.10.120.10">
    <property type="entry name" value="Cytochrome b5-like heme/steroid binding domain"/>
    <property type="match status" value="1"/>
</dbReference>
<evidence type="ECO:0000313" key="5">
    <source>
        <dbReference type="EMBL" id="PWW80078.1"/>
    </source>
</evidence>
<dbReference type="GO" id="GO:0016020">
    <property type="term" value="C:membrane"/>
    <property type="evidence" value="ECO:0007669"/>
    <property type="project" value="TreeGrafter"/>
</dbReference>
<feature type="transmembrane region" description="Helical" evidence="3">
    <location>
        <begin position="47"/>
        <end position="66"/>
    </location>
</feature>
<dbReference type="Pfam" id="PF00173">
    <property type="entry name" value="Cyt-b5"/>
    <property type="match status" value="1"/>
</dbReference>
<dbReference type="STRING" id="42249.A0A317T052"/>
<keyword evidence="3" id="KW-1133">Transmembrane helix</keyword>
<dbReference type="AlphaFoldDB" id="A0A317T052"/>
<evidence type="ECO:0000313" key="6">
    <source>
        <dbReference type="Proteomes" id="UP000246991"/>
    </source>
</evidence>